<evidence type="ECO:0000313" key="3">
    <source>
        <dbReference type="Proteomes" id="UP000044071"/>
    </source>
</evidence>
<keyword evidence="1" id="KW-0175">Coiled coil</keyword>
<proteinExistence type="predicted"/>
<sequence>MNAKILLQELAARLPELEWKISSLGCALPISALPKGLFHTSLDMNAASCIAEIKADIQQLAAQKNQRSAQYLAERIKQKISVLVALCHLQANKPKTEEKKGFGLDKISTRQQWIQALEKDINLLNSQREALEKTLAQLKVRGDAQAVLQLQAELGAVEKRLTLAKETLASA</sequence>
<protein>
    <submittedName>
        <fullName evidence="2">Primosomal replication protein N</fullName>
    </submittedName>
</protein>
<dbReference type="Proteomes" id="UP000044071">
    <property type="component" value="Unassembled WGS sequence"/>
</dbReference>
<dbReference type="InterPro" id="IPR038338">
    <property type="entry name" value="PriC_sf"/>
</dbReference>
<dbReference type="AlphaFoldDB" id="A0A078KNK6"/>
<dbReference type="Gene3D" id="1.20.1270.340">
    <property type="match status" value="1"/>
</dbReference>
<reference evidence="2 3" key="1">
    <citation type="submission" date="2014-06" db="EMBL/GenBank/DDBJ databases">
        <authorList>
            <person name="Urmite Genomes Urmite Genomes"/>
        </authorList>
    </citation>
    <scope>NUCLEOTIDE SEQUENCE [LARGE SCALE GENOMIC DNA]</scope>
</reference>
<dbReference type="RefSeq" id="WP_043873625.1">
    <property type="nucleotide sequence ID" value="NZ_CCVW01000001.1"/>
</dbReference>
<dbReference type="EMBL" id="CCSB01000001">
    <property type="protein sequence ID" value="CDZ75910.1"/>
    <property type="molecule type" value="Genomic_DNA"/>
</dbReference>
<evidence type="ECO:0000313" key="2">
    <source>
        <dbReference type="EMBL" id="CDZ75910.1"/>
    </source>
</evidence>
<gene>
    <name evidence="2" type="ORF">BN59_00170</name>
</gene>
<dbReference type="Pfam" id="PF07445">
    <property type="entry name" value="PriC"/>
    <property type="match status" value="1"/>
</dbReference>
<keyword evidence="3" id="KW-1185">Reference proteome</keyword>
<dbReference type="InterPro" id="IPR010890">
    <property type="entry name" value="PriC"/>
</dbReference>
<accession>A0A078KNK6</accession>
<dbReference type="OrthoDB" id="5649075at2"/>
<evidence type="ECO:0000256" key="1">
    <source>
        <dbReference type="SAM" id="Coils"/>
    </source>
</evidence>
<feature type="coiled-coil region" evidence="1">
    <location>
        <begin position="114"/>
        <end position="141"/>
    </location>
</feature>
<dbReference type="eggNOG" id="ENOG5032N58">
    <property type="taxonomic scope" value="Bacteria"/>
</dbReference>
<name>A0A078KNK6_9GAMM</name>
<organism evidence="2 3">
    <name type="scientific">Legionella massiliensis</name>
    <dbReference type="NCBI Taxonomy" id="1034943"/>
    <lineage>
        <taxon>Bacteria</taxon>
        <taxon>Pseudomonadati</taxon>
        <taxon>Pseudomonadota</taxon>
        <taxon>Gammaproteobacteria</taxon>
        <taxon>Legionellales</taxon>
        <taxon>Legionellaceae</taxon>
        <taxon>Legionella</taxon>
    </lineage>
</organism>